<proteinExistence type="inferred from homology"/>
<feature type="transmembrane region" description="Helical" evidence="7">
    <location>
        <begin position="55"/>
        <end position="74"/>
    </location>
</feature>
<evidence type="ECO:0000256" key="6">
    <source>
        <dbReference type="ARBA" id="ARBA00023136"/>
    </source>
</evidence>
<evidence type="ECO:0000259" key="8">
    <source>
        <dbReference type="PROSITE" id="PS50928"/>
    </source>
</evidence>
<dbReference type="EMBL" id="VXPY01000018">
    <property type="protein sequence ID" value="MYD89366.1"/>
    <property type="molecule type" value="Genomic_DNA"/>
</dbReference>
<dbReference type="GO" id="GO:0055085">
    <property type="term" value="P:transmembrane transport"/>
    <property type="evidence" value="ECO:0007669"/>
    <property type="project" value="InterPro"/>
</dbReference>
<dbReference type="Gene3D" id="1.10.3720.10">
    <property type="entry name" value="MetI-like"/>
    <property type="match status" value="1"/>
</dbReference>
<keyword evidence="2 7" id="KW-0813">Transport</keyword>
<dbReference type="AlphaFoldDB" id="A0A6B1DR90"/>
<evidence type="ECO:0000256" key="4">
    <source>
        <dbReference type="ARBA" id="ARBA00022692"/>
    </source>
</evidence>
<dbReference type="InterPro" id="IPR000515">
    <property type="entry name" value="MetI-like"/>
</dbReference>
<comment type="caution">
    <text evidence="9">The sequence shown here is derived from an EMBL/GenBank/DDBJ whole genome shotgun (WGS) entry which is preliminary data.</text>
</comment>
<evidence type="ECO:0000256" key="5">
    <source>
        <dbReference type="ARBA" id="ARBA00022989"/>
    </source>
</evidence>
<feature type="transmembrane region" description="Helical" evidence="7">
    <location>
        <begin position="120"/>
        <end position="140"/>
    </location>
</feature>
<sequence length="256" mass="28974">MILPFLWMISSSLKTRSQVWVFPPDWIPDPVQWHNYVEALSGLPFHVYTFNTLRITIPVLLGTLLTASMCGYGFARMRFPGRDTLFMVFLSVLMLPAIVTMIPVFVMFTHLGWVNTLKPLIIPPMLGGGPFNVFLFRQFFRTIPNELSDAARMDGCGDLYIYWRIILPLSRPVLATVAIFTFLANWNDFIGPLLYLQSDSKKTIALGLVTFLGLYSTNWELLMAAATTVTIPALILFLFCQRYFVEGVVLTGLQGV</sequence>
<keyword evidence="6 7" id="KW-0472">Membrane</keyword>
<organism evidence="9">
    <name type="scientific">Caldilineaceae bacterium SB0662_bin_9</name>
    <dbReference type="NCBI Taxonomy" id="2605258"/>
    <lineage>
        <taxon>Bacteria</taxon>
        <taxon>Bacillati</taxon>
        <taxon>Chloroflexota</taxon>
        <taxon>Caldilineae</taxon>
        <taxon>Caldilineales</taxon>
        <taxon>Caldilineaceae</taxon>
    </lineage>
</organism>
<keyword evidence="3" id="KW-1003">Cell membrane</keyword>
<evidence type="ECO:0000256" key="1">
    <source>
        <dbReference type="ARBA" id="ARBA00004651"/>
    </source>
</evidence>
<dbReference type="PANTHER" id="PTHR43744">
    <property type="entry name" value="ABC TRANSPORTER PERMEASE PROTEIN MG189-RELATED-RELATED"/>
    <property type="match status" value="1"/>
</dbReference>
<dbReference type="PROSITE" id="PS50928">
    <property type="entry name" value="ABC_TM1"/>
    <property type="match status" value="1"/>
</dbReference>
<comment type="similarity">
    <text evidence="7">Belongs to the binding-protein-dependent transport system permease family.</text>
</comment>
<feature type="transmembrane region" description="Helical" evidence="7">
    <location>
        <begin position="86"/>
        <end position="108"/>
    </location>
</feature>
<feature type="domain" description="ABC transmembrane type-1" evidence="8">
    <location>
        <begin position="49"/>
        <end position="240"/>
    </location>
</feature>
<dbReference type="CDD" id="cd06261">
    <property type="entry name" value="TM_PBP2"/>
    <property type="match status" value="1"/>
</dbReference>
<dbReference type="PANTHER" id="PTHR43744:SF12">
    <property type="entry name" value="ABC TRANSPORTER PERMEASE PROTEIN MG189-RELATED"/>
    <property type="match status" value="1"/>
</dbReference>
<evidence type="ECO:0000256" key="7">
    <source>
        <dbReference type="RuleBase" id="RU363032"/>
    </source>
</evidence>
<dbReference type="InterPro" id="IPR035906">
    <property type="entry name" value="MetI-like_sf"/>
</dbReference>
<accession>A0A6B1DR90</accession>
<comment type="subcellular location">
    <subcellularLocation>
        <location evidence="1 7">Cell membrane</location>
        <topology evidence="1 7">Multi-pass membrane protein</topology>
    </subcellularLocation>
</comment>
<evidence type="ECO:0000256" key="3">
    <source>
        <dbReference type="ARBA" id="ARBA00022475"/>
    </source>
</evidence>
<reference evidence="9" key="1">
    <citation type="submission" date="2019-09" db="EMBL/GenBank/DDBJ databases">
        <title>Characterisation of the sponge microbiome using genome-centric metagenomics.</title>
        <authorList>
            <person name="Engelberts J.P."/>
            <person name="Robbins S.J."/>
            <person name="De Goeij J.M."/>
            <person name="Aranda M."/>
            <person name="Bell S.C."/>
            <person name="Webster N.S."/>
        </authorList>
    </citation>
    <scope>NUCLEOTIDE SEQUENCE</scope>
    <source>
        <strain evidence="9">SB0662_bin_9</strain>
    </source>
</reference>
<feature type="transmembrane region" description="Helical" evidence="7">
    <location>
        <begin position="161"/>
        <end position="184"/>
    </location>
</feature>
<feature type="transmembrane region" description="Helical" evidence="7">
    <location>
        <begin position="221"/>
        <end position="240"/>
    </location>
</feature>
<evidence type="ECO:0000256" key="2">
    <source>
        <dbReference type="ARBA" id="ARBA00022448"/>
    </source>
</evidence>
<keyword evidence="5 7" id="KW-1133">Transmembrane helix</keyword>
<evidence type="ECO:0000313" key="9">
    <source>
        <dbReference type="EMBL" id="MYD89366.1"/>
    </source>
</evidence>
<name>A0A6B1DR90_9CHLR</name>
<dbReference type="GO" id="GO:0005886">
    <property type="term" value="C:plasma membrane"/>
    <property type="evidence" value="ECO:0007669"/>
    <property type="project" value="UniProtKB-SubCell"/>
</dbReference>
<dbReference type="Pfam" id="PF00528">
    <property type="entry name" value="BPD_transp_1"/>
    <property type="match status" value="1"/>
</dbReference>
<gene>
    <name evidence="9" type="ORF">F4Y08_03360</name>
</gene>
<keyword evidence="4 7" id="KW-0812">Transmembrane</keyword>
<dbReference type="SUPFAM" id="SSF161098">
    <property type="entry name" value="MetI-like"/>
    <property type="match status" value="1"/>
</dbReference>
<protein>
    <submittedName>
        <fullName evidence="9">Carbohydrate ABC transporter permease</fullName>
    </submittedName>
</protein>